<keyword evidence="4" id="KW-1185">Reference proteome</keyword>
<dbReference type="PROSITE" id="PS50853">
    <property type="entry name" value="FN3"/>
    <property type="match status" value="2"/>
</dbReference>
<feature type="chain" id="PRO_5030686008" description="Fibronectin type-III domain-containing protein" evidence="1">
    <location>
        <begin position="27"/>
        <end position="1341"/>
    </location>
</feature>
<feature type="domain" description="Fibronectin type-III" evidence="2">
    <location>
        <begin position="599"/>
        <end position="695"/>
    </location>
</feature>
<dbReference type="SMART" id="SM00060">
    <property type="entry name" value="FN3"/>
    <property type="match status" value="2"/>
</dbReference>
<dbReference type="SUPFAM" id="SSF49265">
    <property type="entry name" value="Fibronectin type III"/>
    <property type="match status" value="1"/>
</dbReference>
<feature type="domain" description="Fibronectin type-III" evidence="2">
    <location>
        <begin position="699"/>
        <end position="798"/>
    </location>
</feature>
<feature type="signal peptide" evidence="1">
    <location>
        <begin position="1"/>
        <end position="26"/>
    </location>
</feature>
<dbReference type="OrthoDB" id="2563626at2"/>
<evidence type="ECO:0000313" key="3">
    <source>
        <dbReference type="EMBL" id="NBC70067.1"/>
    </source>
</evidence>
<sequence length="1341" mass="145794">MKKARKWLARSMALAAVLAFAQPAAAATFDESYYMLFNISPTPPQARMDAELNGIVDSFADAAYVKTGLSISTQYLSLDTYAHQQNYNWDSDYLDRQLQYAADYGRPVLIQLNAGGWAGDTGLMDALADDTRTTMWDTNNWDMFRSIDQHNYMTYSRKNLKHYAFKKRNLQQVAKRIVQWRAQHPDLFIGVSLDSEDWQYVWDSTRYSDYNPLSIAEWKEWLQGTGIYDSANGTYKGEARSPVFTSISQFNTAMGTSFATWSAVDPPRTRADGNPFWEEWTRWRTMLLKHHLQDMSNWLIEAGLPSNRIYAHQNQVPSGSDAYYLTSSITTTAALSPGSLGVTLYGDGTKDTNYFKQLLGYDNNWGAPEYNPTDKSNKASSYDGLVKTYEGGAHFISPLSWNDPVNSPYEIKGTQFEAAISDFIANYGGQRRPARFDIGAPGSAVYDLAANFSSAATANTPSASTGTETVGGVSKNGIFLHAPNAGDATLTYSNVVLPSVTGGERLNLALYSGLLDGADNSDGYIVKAAVNGTNVFTGNYAQPHYSRWHRWEPAMIDLTAYAGQTVTVTLATNKGTNDSQDWIVFGSPAIYKGTPDYTAPSPVSGLNAVTVGSKEIGLTWTPITNAGVVEYKVYRSTTSGFTPSAANFVAFANKGSYNDPGLTSSTTYYYKVAAVDEAGNEGTASAQANANSAAASSAAPGQPTGVTAVLAGDKDSVAVSWSAVSASNLREYRIYRSTKSSFTADDSYLIDRVAPSATTYKDSYMFDNKSYYYQIAACNVNDVCGPVSSVTSVTVPGNTKTWGFNTSGNYEGWNMANDVTGTSVNGQLNFSISGVDPYITYASNLNLRGKRSHYVKVVMKNNTAATSAQLFWTTDQNPSFSGLQALTMDIVPNDTLYRTYLFDIGNLYQFAGVLQTIRLDINATSGSVNIDSIEIVDGPDLESWEFNQVGNAEGWTSVQQTDGTTLSGSAMDLTFVNRLDPYMDSPDQLKIPARPNQSIRMNAKNNTGAIQAKVQWITDTNSTWDDAKSATISLHPNDPNFTDYIFPVGNSAGWTGTIRKLRIHPFSTDGSTAAGGTINIDRIALSAGLPIANVVPFALPGNNKVDLYWAQNRKETGAYVLRSTSLNGVYTKLNDKPVAMHYTDATAVNGQAYYYKLQYANWLGSGLVSRATGALVPAAGTVSQRESNYAQYRDGVGSWYYQTYNTSTSAYSGMTFVHDQTFNDYWAGGGAKISRVSQNPAAGNDAVLKWVAPITGTIVINGSAHYIVNDRTTGDGATLKIMKNGTQLWTASVGPATFAAETANHSISVSVHAGDAIYFHVNANANVTGGESVWWNPAISY</sequence>
<dbReference type="InterPro" id="IPR013783">
    <property type="entry name" value="Ig-like_fold"/>
</dbReference>
<dbReference type="Gene3D" id="2.60.40.10">
    <property type="entry name" value="Immunoglobulins"/>
    <property type="match status" value="3"/>
</dbReference>
<accession>A0A7X5BYW0</accession>
<comment type="caution">
    <text evidence="3">The sequence shown here is derived from an EMBL/GenBank/DDBJ whole genome shotgun (WGS) entry which is preliminary data.</text>
</comment>
<keyword evidence="1" id="KW-0732">Signal</keyword>
<protein>
    <recommendedName>
        <fullName evidence="2">Fibronectin type-III domain-containing protein</fullName>
    </recommendedName>
</protein>
<proteinExistence type="predicted"/>
<dbReference type="InterPro" id="IPR036116">
    <property type="entry name" value="FN3_sf"/>
</dbReference>
<evidence type="ECO:0000313" key="4">
    <source>
        <dbReference type="Proteomes" id="UP000558113"/>
    </source>
</evidence>
<dbReference type="Proteomes" id="UP000558113">
    <property type="component" value="Unassembled WGS sequence"/>
</dbReference>
<organism evidence="3 4">
    <name type="scientific">Paenibacillus sacheonensis</name>
    <dbReference type="NCBI Taxonomy" id="742054"/>
    <lineage>
        <taxon>Bacteria</taxon>
        <taxon>Bacillati</taxon>
        <taxon>Bacillota</taxon>
        <taxon>Bacilli</taxon>
        <taxon>Bacillales</taxon>
        <taxon>Paenibacillaceae</taxon>
        <taxon>Paenibacillus</taxon>
    </lineage>
</organism>
<dbReference type="CDD" id="cd00063">
    <property type="entry name" value="FN3"/>
    <property type="match status" value="1"/>
</dbReference>
<dbReference type="EMBL" id="JAAAMU010000006">
    <property type="protein sequence ID" value="NBC70067.1"/>
    <property type="molecule type" value="Genomic_DNA"/>
</dbReference>
<evidence type="ECO:0000256" key="1">
    <source>
        <dbReference type="SAM" id="SignalP"/>
    </source>
</evidence>
<dbReference type="InterPro" id="IPR003961">
    <property type="entry name" value="FN3_dom"/>
</dbReference>
<reference evidence="3 4" key="1">
    <citation type="submission" date="2020-01" db="EMBL/GenBank/DDBJ databases">
        <title>Paenibacillus soybeanensis sp. nov. isolated from the nodules of soybean (Glycine max(L.) Merr).</title>
        <authorList>
            <person name="Wang H."/>
        </authorList>
    </citation>
    <scope>NUCLEOTIDE SEQUENCE [LARGE SCALE GENOMIC DNA]</scope>
    <source>
        <strain evidence="3 4">DSM 23054</strain>
    </source>
</reference>
<gene>
    <name evidence="3" type="ORF">GT003_13805</name>
</gene>
<name>A0A7X5BYW0_9BACL</name>
<evidence type="ECO:0000259" key="2">
    <source>
        <dbReference type="PROSITE" id="PS50853"/>
    </source>
</evidence>
<dbReference type="Pfam" id="PF00041">
    <property type="entry name" value="fn3"/>
    <property type="match status" value="1"/>
</dbReference>
<dbReference type="RefSeq" id="WP_161698621.1">
    <property type="nucleotide sequence ID" value="NZ_JAAAMU010000006.1"/>
</dbReference>